<dbReference type="Proteomes" id="UP001208689">
    <property type="component" value="Chromosome"/>
</dbReference>
<name>A0ABY6HPT1_9ARCH</name>
<evidence type="ECO:0000313" key="3">
    <source>
        <dbReference type="Proteomes" id="UP001208689"/>
    </source>
</evidence>
<organism evidence="2 3">
    <name type="scientific">Candidatus Lokiarchaeum ossiferum</name>
    <dbReference type="NCBI Taxonomy" id="2951803"/>
    <lineage>
        <taxon>Archaea</taxon>
        <taxon>Promethearchaeati</taxon>
        <taxon>Promethearchaeota</taxon>
        <taxon>Promethearchaeia</taxon>
        <taxon>Promethearchaeales</taxon>
        <taxon>Promethearchaeaceae</taxon>
        <taxon>Candidatus Lokiarchaeum</taxon>
    </lineage>
</organism>
<evidence type="ECO:0000256" key="1">
    <source>
        <dbReference type="ARBA" id="ARBA00009350"/>
    </source>
</evidence>
<reference evidence="2" key="1">
    <citation type="submission" date="2022-09" db="EMBL/GenBank/DDBJ databases">
        <title>Actin cytoskeleton and complex cell architecture in an #Asgard archaeon.</title>
        <authorList>
            <person name="Ponce Toledo R.I."/>
            <person name="Schleper C."/>
            <person name="Rodrigues Oliveira T."/>
            <person name="Wollweber F."/>
            <person name="Xu J."/>
            <person name="Rittmann S."/>
            <person name="Klingl A."/>
            <person name="Pilhofer M."/>
        </authorList>
    </citation>
    <scope>NUCLEOTIDE SEQUENCE</scope>
    <source>
        <strain evidence="2">B-35</strain>
    </source>
</reference>
<dbReference type="EMBL" id="CP104013">
    <property type="protein sequence ID" value="UYP45520.1"/>
    <property type="molecule type" value="Genomic_DNA"/>
</dbReference>
<dbReference type="PANTHER" id="PTHR37478">
    <property type="match status" value="1"/>
</dbReference>
<evidence type="ECO:0008006" key="4">
    <source>
        <dbReference type="Google" id="ProtNLM"/>
    </source>
</evidence>
<comment type="similarity">
    <text evidence="1">Belongs to the UPF0251 family.</text>
</comment>
<evidence type="ECO:0000313" key="2">
    <source>
        <dbReference type="EMBL" id="UYP45520.1"/>
    </source>
</evidence>
<protein>
    <recommendedName>
        <fullName evidence="4">DUF134 domain-containing protein</fullName>
    </recommendedName>
</protein>
<keyword evidence="3" id="KW-1185">Reference proteome</keyword>
<dbReference type="PANTHER" id="PTHR37478:SF2">
    <property type="entry name" value="UPF0251 PROTEIN TK0562"/>
    <property type="match status" value="1"/>
</dbReference>
<dbReference type="Pfam" id="PF02001">
    <property type="entry name" value="DUF134"/>
    <property type="match status" value="1"/>
</dbReference>
<dbReference type="InterPro" id="IPR002852">
    <property type="entry name" value="UPF0251"/>
</dbReference>
<sequence>MELPKKKLRESYDKDLFQKQNLFYRNVRNENDVDQPITITLEEYSALRLNSYIHKDVKKGRQALCAKEFNVSQPTFSRILKSGTEKIVQALVEERNFQIAGGNIGYKLNGWGCWNCNWESEVEEQDESLPKPDKCPKCSSKKLFQLKKIVTKWST</sequence>
<gene>
    <name evidence="2" type="ORF">NEF87_001805</name>
</gene>
<proteinExistence type="inferred from homology"/>
<accession>A0ABY6HPT1</accession>